<evidence type="ECO:0000259" key="1">
    <source>
        <dbReference type="PROSITE" id="PS50011"/>
    </source>
</evidence>
<dbReference type="PANTHER" id="PTHR48011">
    <property type="entry name" value="CCR4-NOT TRANSCRIPTIONAL COMPLEX SUBUNIT CAF120-RELATED"/>
    <property type="match status" value="1"/>
</dbReference>
<dbReference type="GO" id="GO:0007165">
    <property type="term" value="P:signal transduction"/>
    <property type="evidence" value="ECO:0007669"/>
    <property type="project" value="TreeGrafter"/>
</dbReference>
<dbReference type="Pfam" id="PF00069">
    <property type="entry name" value="Pkinase"/>
    <property type="match status" value="1"/>
</dbReference>
<evidence type="ECO:0000313" key="3">
    <source>
        <dbReference type="EMBL" id="CAF4043860.1"/>
    </source>
</evidence>
<name>A0A8S2EQZ2_9BILA</name>
<evidence type="ECO:0000313" key="2">
    <source>
        <dbReference type="EMBL" id="CAF1235993.1"/>
    </source>
</evidence>
<proteinExistence type="predicted"/>
<dbReference type="InterPro" id="IPR011009">
    <property type="entry name" value="Kinase-like_dom_sf"/>
</dbReference>
<dbReference type="PANTHER" id="PTHR48011:SF4">
    <property type="entry name" value="MITOGEN-ACTIVATED PROTEIN KINASE KINASE KINASE 19"/>
    <property type="match status" value="1"/>
</dbReference>
<evidence type="ECO:0000313" key="4">
    <source>
        <dbReference type="Proteomes" id="UP000677228"/>
    </source>
</evidence>
<dbReference type="EMBL" id="CAJOBA010037532">
    <property type="protein sequence ID" value="CAF4043860.1"/>
    <property type="molecule type" value="Genomic_DNA"/>
</dbReference>
<dbReference type="InterPro" id="IPR000719">
    <property type="entry name" value="Prot_kinase_dom"/>
</dbReference>
<dbReference type="PROSITE" id="PS50011">
    <property type="entry name" value="PROTEIN_KINASE_DOM"/>
    <property type="match status" value="1"/>
</dbReference>
<dbReference type="InterPro" id="IPR052751">
    <property type="entry name" value="Plant_MAPKKK"/>
</dbReference>
<protein>
    <recommendedName>
        <fullName evidence="1">Protein kinase domain-containing protein</fullName>
    </recommendedName>
</protein>
<sequence>MAPEICRPPPEQSSFKSDVWAYGCIILEVLSGLEPWMTRFNDDAILFRALQGKENGPVFAQVCQDQMGSPVLNELLIQCCTWSKSERPPFVDILTHLDSAGDKSAISTTRDGSKDCAEKSYKNSEEQEQIVDIPNTKFSKSDVSQGRSTGEMYMSKGTANGRTIYEGVKGGRYCLTAGGSKVYLKK</sequence>
<dbReference type="Proteomes" id="UP000682733">
    <property type="component" value="Unassembled WGS sequence"/>
</dbReference>
<gene>
    <name evidence="2" type="ORF">OVA965_LOCUS25600</name>
    <name evidence="3" type="ORF">TMI583_LOCUS26335</name>
</gene>
<accession>A0A8S2EQZ2</accession>
<feature type="domain" description="Protein kinase" evidence="1">
    <location>
        <begin position="1"/>
        <end position="99"/>
    </location>
</feature>
<dbReference type="GO" id="GO:0005524">
    <property type="term" value="F:ATP binding"/>
    <property type="evidence" value="ECO:0007669"/>
    <property type="project" value="InterPro"/>
</dbReference>
<dbReference type="GO" id="GO:0004672">
    <property type="term" value="F:protein kinase activity"/>
    <property type="evidence" value="ECO:0007669"/>
    <property type="project" value="InterPro"/>
</dbReference>
<dbReference type="EMBL" id="CAJNOK010015982">
    <property type="protein sequence ID" value="CAF1235993.1"/>
    <property type="molecule type" value="Genomic_DNA"/>
</dbReference>
<dbReference type="Proteomes" id="UP000677228">
    <property type="component" value="Unassembled WGS sequence"/>
</dbReference>
<dbReference type="Gene3D" id="1.10.510.10">
    <property type="entry name" value="Transferase(Phosphotransferase) domain 1"/>
    <property type="match status" value="1"/>
</dbReference>
<dbReference type="AlphaFoldDB" id="A0A8S2EQZ2"/>
<reference evidence="2" key="1">
    <citation type="submission" date="2021-02" db="EMBL/GenBank/DDBJ databases">
        <authorList>
            <person name="Nowell W R."/>
        </authorList>
    </citation>
    <scope>NUCLEOTIDE SEQUENCE</scope>
</reference>
<organism evidence="2 4">
    <name type="scientific">Didymodactylos carnosus</name>
    <dbReference type="NCBI Taxonomy" id="1234261"/>
    <lineage>
        <taxon>Eukaryota</taxon>
        <taxon>Metazoa</taxon>
        <taxon>Spiralia</taxon>
        <taxon>Gnathifera</taxon>
        <taxon>Rotifera</taxon>
        <taxon>Eurotatoria</taxon>
        <taxon>Bdelloidea</taxon>
        <taxon>Philodinida</taxon>
        <taxon>Philodinidae</taxon>
        <taxon>Didymodactylos</taxon>
    </lineage>
</organism>
<comment type="caution">
    <text evidence="2">The sequence shown here is derived from an EMBL/GenBank/DDBJ whole genome shotgun (WGS) entry which is preliminary data.</text>
</comment>
<dbReference type="SUPFAM" id="SSF56112">
    <property type="entry name" value="Protein kinase-like (PK-like)"/>
    <property type="match status" value="1"/>
</dbReference>